<gene>
    <name evidence="6" type="ORF">DEMABW1_80171</name>
    <name evidence="7" type="ORF">MTBBW1_80171</name>
</gene>
<evidence type="ECO:0000256" key="3">
    <source>
        <dbReference type="ARBA" id="ARBA00022827"/>
    </source>
</evidence>
<sequence>MASQPFSPALITLLPQDDIREVFDTSRSGDFPLVMIKSHEVVKGEVVNLINAFEMSHYEHVEKWADSTVGKRVSGYDAYKKDKISRIKDRIVRQFPEYENSLQLLDAASMLTFRDYLNTPFGCAYGIKQKMGQFNLFGRLPFRNLYCAGQSALLPGIMGSMMSSFVLCRLLLDRQEYARFIEYSLGGRDK</sequence>
<evidence type="ECO:0000313" key="6">
    <source>
        <dbReference type="EMBL" id="CCO06777.1"/>
    </source>
</evidence>
<dbReference type="InterPro" id="IPR052206">
    <property type="entry name" value="Retinol_saturase"/>
</dbReference>
<dbReference type="Proteomes" id="UP000191931">
    <property type="component" value="Unassembled WGS sequence"/>
</dbReference>
<protein>
    <submittedName>
        <fullName evidence="6">Uncharacterized protein</fullName>
    </submittedName>
</protein>
<reference evidence="7 8" key="3">
    <citation type="submission" date="2017-03" db="EMBL/GenBank/DDBJ databases">
        <authorList>
            <person name="Afonso C.L."/>
            <person name="Miller P.J."/>
            <person name="Scott M.A."/>
            <person name="Spackman E."/>
            <person name="Goraichik I."/>
            <person name="Dimitrov K.M."/>
            <person name="Suarez D.L."/>
            <person name="Swayne D.E."/>
        </authorList>
    </citation>
    <scope>NUCLEOTIDE SEQUENCE [LARGE SCALE GENOMIC DNA]</scope>
    <source>
        <strain evidence="7">PRJEB14757</strain>
    </source>
</reference>
<keyword evidence="2" id="KW-0732">Signal</keyword>
<dbReference type="EMBL" id="HF547348">
    <property type="protein sequence ID" value="CCO06777.1"/>
    <property type="molecule type" value="Genomic_DNA"/>
</dbReference>
<keyword evidence="1" id="KW-0285">Flavoprotein</keyword>
<keyword evidence="5" id="KW-0520">NAD</keyword>
<dbReference type="EMBL" id="FWEV01000325">
    <property type="protein sequence ID" value="SLM32828.1"/>
    <property type="molecule type" value="Genomic_DNA"/>
</dbReference>
<keyword evidence="4" id="KW-0521">NADP</keyword>
<organism evidence="6">
    <name type="scientific">Desulfamplus magnetovallimortis</name>
    <dbReference type="NCBI Taxonomy" id="1246637"/>
    <lineage>
        <taxon>Bacteria</taxon>
        <taxon>Pseudomonadati</taxon>
        <taxon>Thermodesulfobacteriota</taxon>
        <taxon>Desulfobacteria</taxon>
        <taxon>Desulfobacterales</taxon>
        <taxon>Desulfobacteraceae</taxon>
        <taxon>Desulfamplus</taxon>
    </lineage>
</organism>
<reference evidence="6" key="1">
    <citation type="submission" date="2012-10" db="EMBL/GenBank/DDBJ databases">
        <authorList>
            <person name="Lefevre C."/>
        </authorList>
    </citation>
    <scope>NUCLEOTIDE SEQUENCE</scope>
    <source>
        <strain evidence="6">BW-1</strain>
    </source>
</reference>
<dbReference type="PANTHER" id="PTHR46091:SF3">
    <property type="entry name" value="AMINE OXIDASE DOMAIN-CONTAINING PROTEIN"/>
    <property type="match status" value="1"/>
</dbReference>
<proteinExistence type="predicted"/>
<evidence type="ECO:0000256" key="5">
    <source>
        <dbReference type="ARBA" id="ARBA00023027"/>
    </source>
</evidence>
<name>L0R5I0_9BACT</name>
<evidence type="ECO:0000313" key="7">
    <source>
        <dbReference type="EMBL" id="SLM32828.1"/>
    </source>
</evidence>
<reference evidence="6" key="2">
    <citation type="submission" date="2012-12" db="EMBL/GenBank/DDBJ databases">
        <title>Region harboring genes involved in magnetosome formation of Candidatus Desulfamplus magnetosmortis.</title>
        <authorList>
            <person name="Lefevre C.T."/>
            <person name="Bazylinski D.A."/>
        </authorList>
    </citation>
    <scope>NUCLEOTIDE SEQUENCE</scope>
    <source>
        <strain evidence="6">BW-1</strain>
    </source>
</reference>
<evidence type="ECO:0000256" key="4">
    <source>
        <dbReference type="ARBA" id="ARBA00022857"/>
    </source>
</evidence>
<dbReference type="AlphaFoldDB" id="L0R5I0"/>
<evidence type="ECO:0000256" key="2">
    <source>
        <dbReference type="ARBA" id="ARBA00022729"/>
    </source>
</evidence>
<evidence type="ECO:0000256" key="1">
    <source>
        <dbReference type="ARBA" id="ARBA00022630"/>
    </source>
</evidence>
<accession>L0R5I0</accession>
<dbReference type="PANTHER" id="PTHR46091">
    <property type="entry name" value="BLR7054 PROTEIN"/>
    <property type="match status" value="1"/>
</dbReference>
<dbReference type="STRING" id="1246637.MTBBW1_80171"/>
<keyword evidence="3" id="KW-0274">FAD</keyword>
<keyword evidence="8" id="KW-1185">Reference proteome</keyword>
<evidence type="ECO:0000313" key="8">
    <source>
        <dbReference type="Proteomes" id="UP000191931"/>
    </source>
</evidence>